<sequence length="59" mass="6204">MPESSTNTRTNEHLQPTLLSSLASHALTSSAVNSSPLRVACESLVDGDSADICMKRCGI</sequence>
<evidence type="ECO:0000313" key="1">
    <source>
        <dbReference type="EMBL" id="DAD69864.1"/>
    </source>
</evidence>
<organism evidence="1">
    <name type="scientific">Siphoviridae sp. ctGO42</name>
    <dbReference type="NCBI Taxonomy" id="2827566"/>
    <lineage>
        <taxon>Viruses</taxon>
        <taxon>Duplodnaviria</taxon>
        <taxon>Heunggongvirae</taxon>
        <taxon>Uroviricota</taxon>
        <taxon>Caudoviricetes</taxon>
    </lineage>
</organism>
<protein>
    <submittedName>
        <fullName evidence="1">Uncharacterized protein</fullName>
    </submittedName>
</protein>
<proteinExistence type="predicted"/>
<name>A0A8S5LJ47_9CAUD</name>
<accession>A0A8S5LJ47</accession>
<reference evidence="1" key="1">
    <citation type="journal article" date="2021" name="Proc. Natl. Acad. Sci. U.S.A.">
        <title>A Catalog of Tens of Thousands of Viruses from Human Metagenomes Reveals Hidden Associations with Chronic Diseases.</title>
        <authorList>
            <person name="Tisza M.J."/>
            <person name="Buck C.B."/>
        </authorList>
    </citation>
    <scope>NUCLEOTIDE SEQUENCE</scope>
    <source>
        <strain evidence="1">CtGO42</strain>
    </source>
</reference>
<dbReference type="EMBL" id="BK015857">
    <property type="protein sequence ID" value="DAD69864.1"/>
    <property type="molecule type" value="Genomic_DNA"/>
</dbReference>